<evidence type="ECO:0000256" key="1">
    <source>
        <dbReference type="ARBA" id="ARBA00022801"/>
    </source>
</evidence>
<evidence type="ECO:0000259" key="3">
    <source>
        <dbReference type="SMART" id="SM00065"/>
    </source>
</evidence>
<dbReference type="SUPFAM" id="SSF81606">
    <property type="entry name" value="PP2C-like"/>
    <property type="match status" value="1"/>
</dbReference>
<dbReference type="EC" id="3.1.3.16" evidence="5"/>
<feature type="domain" description="GAF" evidence="3">
    <location>
        <begin position="17"/>
        <end position="167"/>
    </location>
</feature>
<evidence type="ECO:0000313" key="5">
    <source>
        <dbReference type="EMBL" id="MEZ0493637.1"/>
    </source>
</evidence>
<dbReference type="GO" id="GO:0004722">
    <property type="term" value="F:protein serine/threonine phosphatase activity"/>
    <property type="evidence" value="ECO:0007669"/>
    <property type="project" value="UniProtKB-EC"/>
</dbReference>
<evidence type="ECO:0000256" key="2">
    <source>
        <dbReference type="SAM" id="SignalP"/>
    </source>
</evidence>
<protein>
    <submittedName>
        <fullName evidence="5">PP2C family protein-serine/threonine phosphatase</fullName>
        <ecNumber evidence="5">3.1.3.16</ecNumber>
    </submittedName>
</protein>
<dbReference type="Pfam" id="PF13185">
    <property type="entry name" value="GAF_2"/>
    <property type="match status" value="1"/>
</dbReference>
<dbReference type="EMBL" id="JBGGTQ010000007">
    <property type="protein sequence ID" value="MEZ0493637.1"/>
    <property type="molecule type" value="Genomic_DNA"/>
</dbReference>
<feature type="chain" id="PRO_5045925537" evidence="2">
    <location>
        <begin position="23"/>
        <end position="451"/>
    </location>
</feature>
<dbReference type="Gene3D" id="3.60.40.10">
    <property type="entry name" value="PPM-type phosphatase domain"/>
    <property type="match status" value="1"/>
</dbReference>
<evidence type="ECO:0000259" key="4">
    <source>
        <dbReference type="SMART" id="SM00331"/>
    </source>
</evidence>
<dbReference type="SMART" id="SM00065">
    <property type="entry name" value="GAF"/>
    <property type="match status" value="1"/>
</dbReference>
<dbReference type="Pfam" id="PF07228">
    <property type="entry name" value="SpoIIE"/>
    <property type="match status" value="2"/>
</dbReference>
<dbReference type="SMART" id="SM00331">
    <property type="entry name" value="PP2C_SIG"/>
    <property type="match status" value="1"/>
</dbReference>
<gene>
    <name evidence="5" type="ORF">AB2L28_15465</name>
</gene>
<dbReference type="PANTHER" id="PTHR43156:SF2">
    <property type="entry name" value="STAGE II SPORULATION PROTEIN E"/>
    <property type="match status" value="1"/>
</dbReference>
<dbReference type="PANTHER" id="PTHR43156">
    <property type="entry name" value="STAGE II SPORULATION PROTEIN E-RELATED"/>
    <property type="match status" value="1"/>
</dbReference>
<dbReference type="RefSeq" id="WP_370719876.1">
    <property type="nucleotide sequence ID" value="NZ_JBGGTQ010000007.1"/>
</dbReference>
<dbReference type="InterPro" id="IPR052016">
    <property type="entry name" value="Bact_Sigma-Reg"/>
</dbReference>
<organism evidence="5 6">
    <name type="scientific">Kineococcus mangrovi</name>
    <dbReference type="NCBI Taxonomy" id="1660183"/>
    <lineage>
        <taxon>Bacteria</taxon>
        <taxon>Bacillati</taxon>
        <taxon>Actinomycetota</taxon>
        <taxon>Actinomycetes</taxon>
        <taxon>Kineosporiales</taxon>
        <taxon>Kineosporiaceae</taxon>
        <taxon>Kineococcus</taxon>
    </lineage>
</organism>
<dbReference type="Proteomes" id="UP001566476">
    <property type="component" value="Unassembled WGS sequence"/>
</dbReference>
<comment type="caution">
    <text evidence="5">The sequence shown here is derived from an EMBL/GenBank/DDBJ whole genome shotgun (WGS) entry which is preliminary data.</text>
</comment>
<feature type="signal peptide" evidence="2">
    <location>
        <begin position="1"/>
        <end position="22"/>
    </location>
</feature>
<reference evidence="5 6" key="1">
    <citation type="submission" date="2024-07" db="EMBL/GenBank/DDBJ databases">
        <authorList>
            <person name="Thanompreechachai J."/>
            <person name="Duangmal K."/>
        </authorList>
    </citation>
    <scope>NUCLEOTIDE SEQUENCE [LARGE SCALE GENOMIC DNA]</scope>
    <source>
        <strain evidence="5 6">TBRC 1896</strain>
    </source>
</reference>
<dbReference type="InterPro" id="IPR029016">
    <property type="entry name" value="GAF-like_dom_sf"/>
</dbReference>
<sequence length="451" mass="47958">MLAALLQLAAVLISADSLAALAAQVPAIAQAALGADIVLLAVTDAHTDELVHLTTTGLDPQLARQWAVLPMSLSSPPTDAARGRTLIYEDAADVARDYPHLQTQIAAIGYQAMVHFPLRTSADTVGALGLAWRRPRRFDVQEREVMAALSAFTAQAVARLRLHERQRRTAETLQRSLLPTLPSVPRLQVQARYVPAGTGEQVGGDWYDITVPADGVPNIVIGDVAGHDIDAAAAMGQLRGLLRAFVWDRPEPVEDVVARLERAISGLALHLHASLLLARIHWTSHPTDPAAELAAGPPQDQAGRAPAGTPAVVDLTAAAEAPAAAGTAATVGTLVWTNAGHPPPVLLRPDGTTRVLRTRAELIVGVDPDTDRSSHREVLAEGTTVFLVTDGLIESRQRDLDEGIEALCSSITAHRHLPLQQLCDRLLQDLVGPAPEDDCALLALHLTDRSS</sequence>
<dbReference type="InterPro" id="IPR001932">
    <property type="entry name" value="PPM-type_phosphatase-like_dom"/>
</dbReference>
<keyword evidence="2" id="KW-0732">Signal</keyword>
<feature type="domain" description="PPM-type phosphatase" evidence="4">
    <location>
        <begin position="184"/>
        <end position="446"/>
    </location>
</feature>
<dbReference type="InterPro" id="IPR036457">
    <property type="entry name" value="PPM-type-like_dom_sf"/>
</dbReference>
<dbReference type="InterPro" id="IPR003018">
    <property type="entry name" value="GAF"/>
</dbReference>
<name>A0ABV4I4M0_9ACTN</name>
<proteinExistence type="predicted"/>
<accession>A0ABV4I4M0</accession>
<evidence type="ECO:0000313" key="6">
    <source>
        <dbReference type="Proteomes" id="UP001566476"/>
    </source>
</evidence>
<dbReference type="Gene3D" id="3.30.450.40">
    <property type="match status" value="1"/>
</dbReference>
<dbReference type="SUPFAM" id="SSF55781">
    <property type="entry name" value="GAF domain-like"/>
    <property type="match status" value="1"/>
</dbReference>
<keyword evidence="6" id="KW-1185">Reference proteome</keyword>
<keyword evidence="1 5" id="KW-0378">Hydrolase</keyword>